<gene>
    <name evidence="6" type="ORF">CLOSTMETH_01175</name>
</gene>
<dbReference type="CDD" id="cd06262">
    <property type="entry name" value="metallo-hydrolase-like_MBL-fold"/>
    <property type="match status" value="1"/>
</dbReference>
<dbReference type="SUPFAM" id="SSF56281">
    <property type="entry name" value="Metallo-hydrolase/oxidoreductase"/>
    <property type="match status" value="1"/>
</dbReference>
<dbReference type="Proteomes" id="UP000003340">
    <property type="component" value="Unassembled WGS sequence"/>
</dbReference>
<dbReference type="Gene3D" id="3.60.15.10">
    <property type="entry name" value="Ribonuclease Z/Hydroxyacylglutathione hydrolase-like"/>
    <property type="match status" value="1"/>
</dbReference>
<sequence>MRILQMVLGPVQTNCFILLDDAGKALVVDPADNGERIVEILNENHAQLDKILLTHGHFDHIGGAYYLQTHTDAVTYIHELDNELLADPDKNLSNTFQMVKSEKYYKVKADVLVKEGDTIEFGGLTFTVLHTPGHSRGSCLYVADGLIFAGDTIFKGEIGRNDTYGGSWESQQESLKKINQLEGDYTICPGHGENTTLAYEKEHNPYLRMVR</sequence>
<keyword evidence="7" id="KW-1185">Reference proteome</keyword>
<reference evidence="6 7" key="1">
    <citation type="submission" date="2009-01" db="EMBL/GenBank/DDBJ databases">
        <authorList>
            <person name="Fulton L."/>
            <person name="Clifton S."/>
            <person name="Fulton B."/>
            <person name="Xu J."/>
            <person name="Minx P."/>
            <person name="Pepin K.H."/>
            <person name="Johnson M."/>
            <person name="Bhonagiri V."/>
            <person name="Nash W.E."/>
            <person name="Mardis E.R."/>
            <person name="Wilson R.K."/>
        </authorList>
    </citation>
    <scope>NUCLEOTIDE SEQUENCE [LARGE SCALE GENOMIC DNA]</scope>
    <source>
        <strain evidence="6 7">DSM 5476</strain>
    </source>
</reference>
<evidence type="ECO:0000313" key="6">
    <source>
        <dbReference type="EMBL" id="EEG31233.1"/>
    </source>
</evidence>
<proteinExistence type="predicted"/>
<dbReference type="InterPro" id="IPR001279">
    <property type="entry name" value="Metallo-B-lactamas"/>
</dbReference>
<dbReference type="InterPro" id="IPR036866">
    <property type="entry name" value="RibonucZ/Hydroxyglut_hydro"/>
</dbReference>
<evidence type="ECO:0000256" key="4">
    <source>
        <dbReference type="ARBA" id="ARBA00022833"/>
    </source>
</evidence>
<dbReference type="SMART" id="SM00849">
    <property type="entry name" value="Lactamase_B"/>
    <property type="match status" value="1"/>
</dbReference>
<organism evidence="6 7">
    <name type="scientific">[Clostridium] methylpentosum DSM 5476</name>
    <dbReference type="NCBI Taxonomy" id="537013"/>
    <lineage>
        <taxon>Bacteria</taxon>
        <taxon>Bacillati</taxon>
        <taxon>Bacillota</taxon>
        <taxon>Clostridia</taxon>
        <taxon>Eubacteriales</taxon>
        <taxon>Oscillospiraceae</taxon>
        <taxon>Oscillospiraceae incertae sedis</taxon>
    </lineage>
</organism>
<dbReference type="GO" id="GO:0046872">
    <property type="term" value="F:metal ion binding"/>
    <property type="evidence" value="ECO:0007669"/>
    <property type="project" value="UniProtKB-KW"/>
</dbReference>
<dbReference type="Pfam" id="PF00753">
    <property type="entry name" value="Lactamase_B"/>
    <property type="match status" value="1"/>
</dbReference>
<reference evidence="6 7" key="2">
    <citation type="submission" date="2009-02" db="EMBL/GenBank/DDBJ databases">
        <title>Draft genome sequence of Clostridium methylpentosum (DSM 5476).</title>
        <authorList>
            <person name="Sudarsanam P."/>
            <person name="Ley R."/>
            <person name="Guruge J."/>
            <person name="Turnbaugh P.J."/>
            <person name="Mahowald M."/>
            <person name="Liep D."/>
            <person name="Gordon J."/>
        </authorList>
    </citation>
    <scope>NUCLEOTIDE SEQUENCE [LARGE SCALE GENOMIC DNA]</scope>
    <source>
        <strain evidence="6 7">DSM 5476</strain>
    </source>
</reference>
<dbReference type="InterPro" id="IPR051453">
    <property type="entry name" value="MBL_Glyoxalase_II"/>
</dbReference>
<evidence type="ECO:0000256" key="3">
    <source>
        <dbReference type="ARBA" id="ARBA00022801"/>
    </source>
</evidence>
<keyword evidence="3" id="KW-0378">Hydrolase</keyword>
<dbReference type="GO" id="GO:0016787">
    <property type="term" value="F:hydrolase activity"/>
    <property type="evidence" value="ECO:0007669"/>
    <property type="project" value="UniProtKB-KW"/>
</dbReference>
<evidence type="ECO:0000313" key="7">
    <source>
        <dbReference type="Proteomes" id="UP000003340"/>
    </source>
</evidence>
<name>C0EBF7_9FIRM</name>
<dbReference type="PANTHER" id="PTHR46233:SF3">
    <property type="entry name" value="HYDROXYACYLGLUTATHIONE HYDROLASE GLOC"/>
    <property type="match status" value="1"/>
</dbReference>
<dbReference type="HOGENOM" id="CLU_030571_5_2_9"/>
<evidence type="ECO:0000259" key="5">
    <source>
        <dbReference type="SMART" id="SM00849"/>
    </source>
</evidence>
<evidence type="ECO:0000256" key="2">
    <source>
        <dbReference type="ARBA" id="ARBA00022723"/>
    </source>
</evidence>
<feature type="domain" description="Metallo-beta-lactamase" evidence="5">
    <location>
        <begin position="12"/>
        <end position="191"/>
    </location>
</feature>
<keyword evidence="4" id="KW-0862">Zinc</keyword>
<comment type="caution">
    <text evidence="6">The sequence shown here is derived from an EMBL/GenBank/DDBJ whole genome shotgun (WGS) entry which is preliminary data.</text>
</comment>
<dbReference type="eggNOG" id="COG0491">
    <property type="taxonomic scope" value="Bacteria"/>
</dbReference>
<dbReference type="AlphaFoldDB" id="C0EBF7"/>
<evidence type="ECO:0000256" key="1">
    <source>
        <dbReference type="ARBA" id="ARBA00001947"/>
    </source>
</evidence>
<accession>C0EBF7</accession>
<keyword evidence="2" id="KW-0479">Metal-binding</keyword>
<dbReference type="PANTHER" id="PTHR46233">
    <property type="entry name" value="HYDROXYACYLGLUTATHIONE HYDROLASE GLOC"/>
    <property type="match status" value="1"/>
</dbReference>
<dbReference type="STRING" id="537013.CLOSTMETH_01175"/>
<comment type="cofactor">
    <cofactor evidence="1">
        <name>Zn(2+)</name>
        <dbReference type="ChEBI" id="CHEBI:29105"/>
    </cofactor>
</comment>
<protein>
    <submittedName>
        <fullName evidence="6">Metallo-beta-lactamase domain protein</fullName>
    </submittedName>
</protein>
<dbReference type="EMBL" id="ACEC01000041">
    <property type="protein sequence ID" value="EEG31233.1"/>
    <property type="molecule type" value="Genomic_DNA"/>
</dbReference>